<evidence type="ECO:0000313" key="1">
    <source>
        <dbReference type="EMBL" id="MBD8123847.1"/>
    </source>
</evidence>
<keyword evidence="2" id="KW-1185">Reference proteome</keyword>
<gene>
    <name evidence="1" type="ORF">IFT62_21835</name>
</gene>
<dbReference type="InterPro" id="IPR010260">
    <property type="entry name" value="AlpA"/>
</dbReference>
<dbReference type="Pfam" id="PF05930">
    <property type="entry name" value="Phage_AlpA"/>
    <property type="match status" value="1"/>
</dbReference>
<evidence type="ECO:0000313" key="2">
    <source>
        <dbReference type="Proteomes" id="UP000625247"/>
    </source>
</evidence>
<sequence length="58" mass="6454">MRLPAVMHATGYKRSSIYQMMQDGKFPRARSIGARAVGWSSEEIQGWVDARLDGGAQK</sequence>
<proteinExistence type="predicted"/>
<name>A0ABR9ACR6_9PSED</name>
<dbReference type="EMBL" id="JACYNP010000012">
    <property type="protein sequence ID" value="MBD8123847.1"/>
    <property type="molecule type" value="Genomic_DNA"/>
</dbReference>
<dbReference type="PANTHER" id="PTHR36154:SF1">
    <property type="entry name" value="DNA-BINDING TRANSCRIPTIONAL ACTIVATOR ALPA"/>
    <property type="match status" value="1"/>
</dbReference>
<organism evidence="1 2">
    <name type="scientific">Pseudomonas lutea</name>
    <dbReference type="NCBI Taxonomy" id="243924"/>
    <lineage>
        <taxon>Bacteria</taxon>
        <taxon>Pseudomonadati</taxon>
        <taxon>Pseudomonadota</taxon>
        <taxon>Gammaproteobacteria</taxon>
        <taxon>Pseudomonadales</taxon>
        <taxon>Pseudomonadaceae</taxon>
        <taxon>Pseudomonas</taxon>
    </lineage>
</organism>
<dbReference type="PANTHER" id="PTHR36154">
    <property type="entry name" value="DNA-BINDING TRANSCRIPTIONAL ACTIVATOR ALPA"/>
    <property type="match status" value="1"/>
</dbReference>
<dbReference type="InterPro" id="IPR052931">
    <property type="entry name" value="Prophage_regulatory_activator"/>
</dbReference>
<comment type="caution">
    <text evidence="1">The sequence shown here is derived from an EMBL/GenBank/DDBJ whole genome shotgun (WGS) entry which is preliminary data.</text>
</comment>
<protein>
    <submittedName>
        <fullName evidence="1">AlpA family phage regulatory protein</fullName>
    </submittedName>
</protein>
<accession>A0ABR9ACR6</accession>
<dbReference type="Gene3D" id="1.10.238.160">
    <property type="match status" value="1"/>
</dbReference>
<reference evidence="1 2" key="1">
    <citation type="journal article" date="2020" name="FEMS Microbiol. Ecol.">
        <title>Temporal dynamics of bacterial communities during seed development and maturation.</title>
        <authorList>
            <person name="Chesneau G."/>
            <person name="Torres-Cortes G."/>
            <person name="Briand M."/>
            <person name="Darrasse A."/>
            <person name="Preveaux A."/>
            <person name="Marais C."/>
            <person name="Jacques M.A."/>
            <person name="Shade A."/>
            <person name="Barret M."/>
        </authorList>
    </citation>
    <scope>NUCLEOTIDE SEQUENCE [LARGE SCALE GENOMIC DNA]</scope>
    <source>
        <strain evidence="1 2">CFBP13723</strain>
    </source>
</reference>
<dbReference type="Proteomes" id="UP000625247">
    <property type="component" value="Unassembled WGS sequence"/>
</dbReference>